<sequence length="104" mass="11429">MSNRRIHEDIQWVRNQLEVLEGPHPECGMYSAGSRGPCLTESQLQTGSRPERPLRGIQSSSDQRQRDMYSENSCGPRITESVKEGAGKVSQGQDTGGNVSLSLP</sequence>
<feature type="region of interest" description="Disordered" evidence="1">
    <location>
        <begin position="31"/>
        <end position="104"/>
    </location>
</feature>
<reference evidence="2 3" key="1">
    <citation type="submission" date="2014-04" db="EMBL/GenBank/DDBJ databases">
        <authorList>
            <consortium name="DOE Joint Genome Institute"/>
            <person name="Kuo A."/>
            <person name="Ruytinx J."/>
            <person name="Rineau F."/>
            <person name="Colpaert J."/>
            <person name="Kohler A."/>
            <person name="Nagy L.G."/>
            <person name="Floudas D."/>
            <person name="Copeland A."/>
            <person name="Barry K.W."/>
            <person name="Cichocki N."/>
            <person name="Veneault-Fourrey C."/>
            <person name="LaButti K."/>
            <person name="Lindquist E.A."/>
            <person name="Lipzen A."/>
            <person name="Lundell T."/>
            <person name="Morin E."/>
            <person name="Murat C."/>
            <person name="Sun H."/>
            <person name="Tunlid A."/>
            <person name="Henrissat B."/>
            <person name="Grigoriev I.V."/>
            <person name="Hibbett D.S."/>
            <person name="Martin F."/>
            <person name="Nordberg H.P."/>
            <person name="Cantor M.N."/>
            <person name="Hua S.X."/>
        </authorList>
    </citation>
    <scope>NUCLEOTIDE SEQUENCE [LARGE SCALE GENOMIC DNA]</scope>
    <source>
        <strain evidence="2 3">UH-Slu-Lm8-n1</strain>
    </source>
</reference>
<dbReference type="EMBL" id="KN835541">
    <property type="protein sequence ID" value="KIK36296.1"/>
    <property type="molecule type" value="Genomic_DNA"/>
</dbReference>
<keyword evidence="3" id="KW-1185">Reference proteome</keyword>
<dbReference type="Proteomes" id="UP000054485">
    <property type="component" value="Unassembled WGS sequence"/>
</dbReference>
<evidence type="ECO:0000256" key="1">
    <source>
        <dbReference type="SAM" id="MobiDB-lite"/>
    </source>
</evidence>
<protein>
    <submittedName>
        <fullName evidence="2">Uncharacterized protein</fullName>
    </submittedName>
</protein>
<proteinExistence type="predicted"/>
<dbReference type="AlphaFoldDB" id="A0A0D0A3N4"/>
<feature type="compositionally biased region" description="Polar residues" evidence="1">
    <location>
        <begin position="90"/>
        <end position="104"/>
    </location>
</feature>
<name>A0A0D0A3N4_9AGAM</name>
<gene>
    <name evidence="2" type="ORF">CY34DRAFT_16473</name>
</gene>
<dbReference type="InParanoid" id="A0A0D0A3N4"/>
<accession>A0A0D0A3N4</accession>
<evidence type="ECO:0000313" key="2">
    <source>
        <dbReference type="EMBL" id="KIK36296.1"/>
    </source>
</evidence>
<organism evidence="2 3">
    <name type="scientific">Suillus luteus UH-Slu-Lm8-n1</name>
    <dbReference type="NCBI Taxonomy" id="930992"/>
    <lineage>
        <taxon>Eukaryota</taxon>
        <taxon>Fungi</taxon>
        <taxon>Dikarya</taxon>
        <taxon>Basidiomycota</taxon>
        <taxon>Agaricomycotina</taxon>
        <taxon>Agaricomycetes</taxon>
        <taxon>Agaricomycetidae</taxon>
        <taxon>Boletales</taxon>
        <taxon>Suillineae</taxon>
        <taxon>Suillaceae</taxon>
        <taxon>Suillus</taxon>
    </lineage>
</organism>
<evidence type="ECO:0000313" key="3">
    <source>
        <dbReference type="Proteomes" id="UP000054485"/>
    </source>
</evidence>
<reference evidence="3" key="2">
    <citation type="submission" date="2015-01" db="EMBL/GenBank/DDBJ databases">
        <title>Evolutionary Origins and Diversification of the Mycorrhizal Mutualists.</title>
        <authorList>
            <consortium name="DOE Joint Genome Institute"/>
            <consortium name="Mycorrhizal Genomics Consortium"/>
            <person name="Kohler A."/>
            <person name="Kuo A."/>
            <person name="Nagy L.G."/>
            <person name="Floudas D."/>
            <person name="Copeland A."/>
            <person name="Barry K.W."/>
            <person name="Cichocki N."/>
            <person name="Veneault-Fourrey C."/>
            <person name="LaButti K."/>
            <person name="Lindquist E.A."/>
            <person name="Lipzen A."/>
            <person name="Lundell T."/>
            <person name="Morin E."/>
            <person name="Murat C."/>
            <person name="Riley R."/>
            <person name="Ohm R."/>
            <person name="Sun H."/>
            <person name="Tunlid A."/>
            <person name="Henrissat B."/>
            <person name="Grigoriev I.V."/>
            <person name="Hibbett D.S."/>
            <person name="Martin F."/>
        </authorList>
    </citation>
    <scope>NUCLEOTIDE SEQUENCE [LARGE SCALE GENOMIC DNA]</scope>
    <source>
        <strain evidence="3">UH-Slu-Lm8-n1</strain>
    </source>
</reference>
<dbReference type="HOGENOM" id="CLU_2251833_0_0_1"/>